<dbReference type="CDD" id="cd04433">
    <property type="entry name" value="AFD_class_I"/>
    <property type="match status" value="1"/>
</dbReference>
<protein>
    <submittedName>
        <fullName evidence="3">4-coumarate--CoA ligase 1-like</fullName>
    </submittedName>
</protein>
<dbReference type="RefSeq" id="XP_022301449.1">
    <property type="nucleotide sequence ID" value="XM_022445741.1"/>
</dbReference>
<sequence>MVIIDPGSDGQNCQFVKDMIRTDFATNKVESSEIPDLRQVVLFNHHQSLSSVNTVAELCSRECDVDLPRLDPEDLGLILLSSGTTNTPKAVPYSHHALVISGYNYIHLLKTSGKYDSFYNDRPFYWVGGFPIWEVASGGSRVTLINAMKFSSMATAAVKTCEIIAREKVTAAFLVPPVLELVMKKNIPLRLQKTGGMIVKSSFFESIDKVCDMLINVYASTELGFIACKTYTENNDSNTMDGLLALRPVSGIEIKVTYDDGFLLPVNQRGNIQVRSNRRFNGYLTENLSPKSKKILERTGWFCPGDCGYVTEDGELVVEGRLHEVIQVFGRKVFPFEIENVIETKSNVLSAIVMSLKDKETGDLPPFAAIVYHPNGEESCESMQDYIRKELTTTENQMLQYLYVPRGIVSFKQFPVLANGKPNHRTIRQIILETVDSEKYE</sequence>
<dbReference type="PANTHER" id="PTHR42814:SF3">
    <property type="entry name" value="BETA-N-ACETYLHEXOSAMINIDASE"/>
    <property type="match status" value="1"/>
</dbReference>
<dbReference type="Proteomes" id="UP000694844">
    <property type="component" value="Chromosome 8"/>
</dbReference>
<accession>A0A8B8BF86</accession>
<dbReference type="PANTHER" id="PTHR42814">
    <property type="entry name" value="AMP-BINDING DOMAIN-CONTAINING PROTEIN"/>
    <property type="match status" value="1"/>
</dbReference>
<evidence type="ECO:0000259" key="1">
    <source>
        <dbReference type="Pfam" id="PF00501"/>
    </source>
</evidence>
<dbReference type="Gene3D" id="3.30.300.30">
    <property type="match status" value="1"/>
</dbReference>
<name>A0A8B8BF86_CRAVI</name>
<gene>
    <name evidence="3" type="primary">LOC111109565</name>
</gene>
<keyword evidence="2" id="KW-1185">Reference proteome</keyword>
<dbReference type="GeneID" id="111109565"/>
<dbReference type="AlphaFoldDB" id="A0A8B8BF86"/>
<feature type="domain" description="AMP-dependent synthetase/ligase" evidence="1">
    <location>
        <begin position="61"/>
        <end position="284"/>
    </location>
</feature>
<dbReference type="InterPro" id="IPR045851">
    <property type="entry name" value="AMP-bd_C_sf"/>
</dbReference>
<evidence type="ECO:0000313" key="3">
    <source>
        <dbReference type="RefSeq" id="XP_022301449.1"/>
    </source>
</evidence>
<organism evidence="2 3">
    <name type="scientific">Crassostrea virginica</name>
    <name type="common">Eastern oyster</name>
    <dbReference type="NCBI Taxonomy" id="6565"/>
    <lineage>
        <taxon>Eukaryota</taxon>
        <taxon>Metazoa</taxon>
        <taxon>Spiralia</taxon>
        <taxon>Lophotrochozoa</taxon>
        <taxon>Mollusca</taxon>
        <taxon>Bivalvia</taxon>
        <taxon>Autobranchia</taxon>
        <taxon>Pteriomorphia</taxon>
        <taxon>Ostreida</taxon>
        <taxon>Ostreoidea</taxon>
        <taxon>Ostreidae</taxon>
        <taxon>Crassostrea</taxon>
    </lineage>
</organism>
<dbReference type="Pfam" id="PF00501">
    <property type="entry name" value="AMP-binding"/>
    <property type="match status" value="1"/>
</dbReference>
<dbReference type="InterPro" id="IPR042099">
    <property type="entry name" value="ANL_N_sf"/>
</dbReference>
<reference evidence="3" key="1">
    <citation type="submission" date="2025-08" db="UniProtKB">
        <authorList>
            <consortium name="RefSeq"/>
        </authorList>
    </citation>
    <scope>IDENTIFICATION</scope>
    <source>
        <tissue evidence="3">Whole sample</tissue>
    </source>
</reference>
<dbReference type="SUPFAM" id="SSF56801">
    <property type="entry name" value="Acetyl-CoA synthetase-like"/>
    <property type="match status" value="1"/>
</dbReference>
<dbReference type="KEGG" id="cvn:111109565"/>
<proteinExistence type="predicted"/>
<dbReference type="InterPro" id="IPR000873">
    <property type="entry name" value="AMP-dep_synth/lig_dom"/>
</dbReference>
<evidence type="ECO:0000313" key="2">
    <source>
        <dbReference type="Proteomes" id="UP000694844"/>
    </source>
</evidence>
<dbReference type="OrthoDB" id="10253869at2759"/>
<dbReference type="Gene3D" id="3.40.50.12780">
    <property type="entry name" value="N-terminal domain of ligase-like"/>
    <property type="match status" value="1"/>
</dbReference>